<evidence type="ECO:0000313" key="10">
    <source>
        <dbReference type="Proteomes" id="UP000886812"/>
    </source>
</evidence>
<reference evidence="9" key="2">
    <citation type="journal article" date="2021" name="PeerJ">
        <title>Extensive microbial diversity within the chicken gut microbiome revealed by metagenomics and culture.</title>
        <authorList>
            <person name="Gilroy R."/>
            <person name="Ravi A."/>
            <person name="Getino M."/>
            <person name="Pursley I."/>
            <person name="Horton D.L."/>
            <person name="Alikhan N.F."/>
            <person name="Baker D."/>
            <person name="Gharbi K."/>
            <person name="Hall N."/>
            <person name="Watson M."/>
            <person name="Adriaenssens E.M."/>
            <person name="Foster-Nyarko E."/>
            <person name="Jarju S."/>
            <person name="Secka A."/>
            <person name="Antonio M."/>
            <person name="Oren A."/>
            <person name="Chaudhuri R.R."/>
            <person name="La Ragione R."/>
            <person name="Hildebrand F."/>
            <person name="Pallen M.J."/>
        </authorList>
    </citation>
    <scope>NUCLEOTIDE SEQUENCE</scope>
    <source>
        <strain evidence="9">10669</strain>
    </source>
</reference>
<dbReference type="InterPro" id="IPR002549">
    <property type="entry name" value="AI-2E-like"/>
</dbReference>
<gene>
    <name evidence="9" type="ORF">IAC75_00275</name>
</gene>
<comment type="subcellular location">
    <subcellularLocation>
        <location evidence="1">Cell membrane</location>
        <topology evidence="1">Multi-pass membrane protein</topology>
    </subcellularLocation>
</comment>
<keyword evidence="6 8" id="KW-1133">Transmembrane helix</keyword>
<evidence type="ECO:0000256" key="4">
    <source>
        <dbReference type="ARBA" id="ARBA00022475"/>
    </source>
</evidence>
<accession>A0A9D1NJA7</accession>
<protein>
    <submittedName>
        <fullName evidence="9">AI-2E family transporter</fullName>
    </submittedName>
</protein>
<feature type="transmembrane region" description="Helical" evidence="8">
    <location>
        <begin position="43"/>
        <end position="64"/>
    </location>
</feature>
<proteinExistence type="inferred from homology"/>
<evidence type="ECO:0000256" key="3">
    <source>
        <dbReference type="ARBA" id="ARBA00022448"/>
    </source>
</evidence>
<evidence type="ECO:0000313" key="9">
    <source>
        <dbReference type="EMBL" id="HIV03577.1"/>
    </source>
</evidence>
<evidence type="ECO:0000256" key="8">
    <source>
        <dbReference type="SAM" id="Phobius"/>
    </source>
</evidence>
<dbReference type="Proteomes" id="UP000886812">
    <property type="component" value="Unassembled WGS sequence"/>
</dbReference>
<keyword evidence="3" id="KW-0813">Transport</keyword>
<evidence type="ECO:0000256" key="1">
    <source>
        <dbReference type="ARBA" id="ARBA00004651"/>
    </source>
</evidence>
<dbReference type="GO" id="GO:0055085">
    <property type="term" value="P:transmembrane transport"/>
    <property type="evidence" value="ECO:0007669"/>
    <property type="project" value="TreeGrafter"/>
</dbReference>
<feature type="transmembrane region" description="Helical" evidence="8">
    <location>
        <begin position="228"/>
        <end position="251"/>
    </location>
</feature>
<feature type="transmembrane region" description="Helical" evidence="8">
    <location>
        <begin position="171"/>
        <end position="189"/>
    </location>
</feature>
<evidence type="ECO:0000256" key="6">
    <source>
        <dbReference type="ARBA" id="ARBA00022989"/>
    </source>
</evidence>
<keyword evidence="7 8" id="KW-0472">Membrane</keyword>
<dbReference type="EMBL" id="DVOG01000012">
    <property type="protein sequence ID" value="HIV03577.1"/>
    <property type="molecule type" value="Genomic_DNA"/>
</dbReference>
<dbReference type="PANTHER" id="PTHR21716:SF53">
    <property type="entry name" value="PERMEASE PERM-RELATED"/>
    <property type="match status" value="1"/>
</dbReference>
<organism evidence="9 10">
    <name type="scientific">Candidatus Spyradosoma merdigallinarum</name>
    <dbReference type="NCBI Taxonomy" id="2840950"/>
    <lineage>
        <taxon>Bacteria</taxon>
        <taxon>Pseudomonadati</taxon>
        <taxon>Verrucomicrobiota</taxon>
        <taxon>Opitutia</taxon>
        <taxon>Opitutia incertae sedis</taxon>
        <taxon>Candidatus Spyradosoma</taxon>
    </lineage>
</organism>
<evidence type="ECO:0000256" key="5">
    <source>
        <dbReference type="ARBA" id="ARBA00022692"/>
    </source>
</evidence>
<sequence>MFSIFQKRIIAWALTCLAGMVVVGFVCGLFVVFSKFLAAFSTVIWPLAIAMMLSLLLTPVCDFLEKKFRFPRALSVASLFVLVVAAAAALLLFAVPMLFREAADLFRQLPVLLDRVLERFPELALWIDENFRRGNIRETLLQNASVPGALKSLLSAGLPHLRALAEKSGAFFGQVAAAASVPIYFYYLISERRDFIGFFEAESRPLLSERVAGDLAFLARNFRDILVAFFRGQVLVGFFYGLILAVGFGLLGVPGGIVIGLGIGMLNMVPYLGTIVGLSLILPLAFFSGGILTLFGAFGVFCVAQLTESYFLTPKIMGKRTGLHPMVIMLAIFFWATALDGLLGMVFAVPLTAFFVVFWRLFKERYLPSIVGSGEFPPAEKK</sequence>
<feature type="transmembrane region" description="Helical" evidence="8">
    <location>
        <begin position="12"/>
        <end position="37"/>
    </location>
</feature>
<name>A0A9D1NJA7_9BACT</name>
<reference evidence="9" key="1">
    <citation type="submission" date="2020-10" db="EMBL/GenBank/DDBJ databases">
        <authorList>
            <person name="Gilroy R."/>
        </authorList>
    </citation>
    <scope>NUCLEOTIDE SEQUENCE</scope>
    <source>
        <strain evidence="9">10669</strain>
    </source>
</reference>
<feature type="transmembrane region" description="Helical" evidence="8">
    <location>
        <begin position="285"/>
        <end position="306"/>
    </location>
</feature>
<keyword evidence="4" id="KW-1003">Cell membrane</keyword>
<keyword evidence="5 8" id="KW-0812">Transmembrane</keyword>
<dbReference type="AlphaFoldDB" id="A0A9D1NJA7"/>
<feature type="transmembrane region" description="Helical" evidence="8">
    <location>
        <begin position="257"/>
        <end position="278"/>
    </location>
</feature>
<comment type="similarity">
    <text evidence="2">Belongs to the autoinducer-2 exporter (AI-2E) (TC 2.A.86) family.</text>
</comment>
<evidence type="ECO:0000256" key="7">
    <source>
        <dbReference type="ARBA" id="ARBA00023136"/>
    </source>
</evidence>
<dbReference type="GO" id="GO:0005886">
    <property type="term" value="C:plasma membrane"/>
    <property type="evidence" value="ECO:0007669"/>
    <property type="project" value="UniProtKB-SubCell"/>
</dbReference>
<feature type="transmembrane region" description="Helical" evidence="8">
    <location>
        <begin position="326"/>
        <end position="359"/>
    </location>
</feature>
<dbReference type="Pfam" id="PF01594">
    <property type="entry name" value="AI-2E_transport"/>
    <property type="match status" value="1"/>
</dbReference>
<dbReference type="PANTHER" id="PTHR21716">
    <property type="entry name" value="TRANSMEMBRANE PROTEIN"/>
    <property type="match status" value="1"/>
</dbReference>
<feature type="transmembrane region" description="Helical" evidence="8">
    <location>
        <begin position="76"/>
        <end position="99"/>
    </location>
</feature>
<evidence type="ECO:0000256" key="2">
    <source>
        <dbReference type="ARBA" id="ARBA00009773"/>
    </source>
</evidence>
<comment type="caution">
    <text evidence="9">The sequence shown here is derived from an EMBL/GenBank/DDBJ whole genome shotgun (WGS) entry which is preliminary data.</text>
</comment>